<evidence type="ECO:0000256" key="1">
    <source>
        <dbReference type="ARBA" id="ARBA00022723"/>
    </source>
</evidence>
<keyword evidence="4" id="KW-0046">Antibiotic resistance</keyword>
<reference evidence="9 10" key="1">
    <citation type="journal article" date="2023" name="Int. J. Syst. Evol. Microbiol.">
        <title>Streptococcus sciuri sp. nov., Staphylococcus marylandisciuri sp. nov. and Staphylococcus americanisciuri sp. nov., isolated from faeces of eastern grey squirrel (Sciurus carolinensis).</title>
        <authorList>
            <person name="Volokhov D.V."/>
            <person name="Zagorodnyaya T.A."/>
            <person name="Furtak V.A."/>
            <person name="Nattanmai G."/>
            <person name="Randall L."/>
            <person name="Jose S."/>
            <person name="Gao Y."/>
            <person name="Eisenberg T."/>
            <person name="Delmonte P."/>
            <person name="Blom J."/>
            <person name="Mitchell K.K."/>
        </authorList>
    </citation>
    <scope>NUCLEOTIDE SEQUENCE [LARGE SCALE GENOMIC DNA]</scope>
    <source>
        <strain evidence="9 10">SQ8-PEA</strain>
    </source>
</reference>
<dbReference type="PIRSF" id="PIRSF032522">
    <property type="entry name" value="TcaA"/>
    <property type="match status" value="1"/>
</dbReference>
<evidence type="ECO:0000256" key="5">
    <source>
        <dbReference type="PIRNR" id="PIRNR032522"/>
    </source>
</evidence>
<organism evidence="9 10">
    <name type="scientific">Staphylococcus marylandisciuri</name>
    <dbReference type="NCBI Taxonomy" id="2981529"/>
    <lineage>
        <taxon>Bacteria</taxon>
        <taxon>Bacillati</taxon>
        <taxon>Bacillota</taxon>
        <taxon>Bacilli</taxon>
        <taxon>Bacillales</taxon>
        <taxon>Staphylococcaceae</taxon>
        <taxon>Staphylococcus</taxon>
    </lineage>
</organism>
<keyword evidence="10" id="KW-1185">Reference proteome</keyword>
<evidence type="ECO:0000256" key="2">
    <source>
        <dbReference type="ARBA" id="ARBA00022771"/>
    </source>
</evidence>
<evidence type="ECO:0000259" key="7">
    <source>
        <dbReference type="Pfam" id="PF22813"/>
    </source>
</evidence>
<evidence type="ECO:0000313" key="10">
    <source>
        <dbReference type="Proteomes" id="UP001209553"/>
    </source>
</evidence>
<proteinExistence type="inferred from homology"/>
<dbReference type="Proteomes" id="UP001209553">
    <property type="component" value="Unassembled WGS sequence"/>
</dbReference>
<keyword evidence="1" id="KW-0479">Metal-binding</keyword>
<dbReference type="InterPro" id="IPR054529">
    <property type="entry name" value="TcaA_2nd"/>
</dbReference>
<evidence type="ECO:0000256" key="3">
    <source>
        <dbReference type="ARBA" id="ARBA00022833"/>
    </source>
</evidence>
<keyword evidence="3" id="KW-0862">Zinc</keyword>
<dbReference type="PANTHER" id="PTHR40038:SF1">
    <property type="entry name" value="MEMBRANE-ASSOCIATED PROTEIN TCAA"/>
    <property type="match status" value="1"/>
</dbReference>
<protein>
    <recommendedName>
        <fullName evidence="5">Membrane-associated protein</fullName>
    </recommendedName>
</protein>
<keyword evidence="2" id="KW-0863">Zinc-finger</keyword>
<dbReference type="Pfam" id="PF22819">
    <property type="entry name" value="TcaA_5th"/>
    <property type="match status" value="1"/>
</dbReference>
<dbReference type="RefSeq" id="WP_262853636.1">
    <property type="nucleotide sequence ID" value="NZ_JAOPKZ010000001.1"/>
</dbReference>
<keyword evidence="5" id="KW-1003">Cell membrane</keyword>
<keyword evidence="5 6" id="KW-0472">Membrane</keyword>
<accession>A0ABT2QMQ1</accession>
<keyword evidence="6" id="KW-0812">Transmembrane</keyword>
<dbReference type="PANTHER" id="PTHR40038">
    <property type="entry name" value="MEMBRANE-ASSOCIATED PROTEIN TCAA"/>
    <property type="match status" value="1"/>
</dbReference>
<feature type="domain" description="TcaA second" evidence="7">
    <location>
        <begin position="70"/>
        <end position="170"/>
    </location>
</feature>
<evidence type="ECO:0000256" key="4">
    <source>
        <dbReference type="ARBA" id="ARBA00023251"/>
    </source>
</evidence>
<keyword evidence="6" id="KW-1133">Transmembrane helix</keyword>
<dbReference type="EMBL" id="JAOPKZ010000001">
    <property type="protein sequence ID" value="MCU5745251.1"/>
    <property type="molecule type" value="Genomic_DNA"/>
</dbReference>
<evidence type="ECO:0000313" key="9">
    <source>
        <dbReference type="EMBL" id="MCU5745251.1"/>
    </source>
</evidence>
<dbReference type="InterPro" id="IPR023599">
    <property type="entry name" value="Mem_prot_TcaA"/>
</dbReference>
<feature type="domain" description="TcaA protein NTF2-like" evidence="8">
    <location>
        <begin position="351"/>
        <end position="451"/>
    </location>
</feature>
<evidence type="ECO:0000259" key="8">
    <source>
        <dbReference type="Pfam" id="PF22819"/>
    </source>
</evidence>
<dbReference type="Pfam" id="PF22813">
    <property type="entry name" value="TcaA_2nd"/>
    <property type="match status" value="1"/>
</dbReference>
<feature type="transmembrane region" description="Helical" evidence="6">
    <location>
        <begin position="44"/>
        <end position="64"/>
    </location>
</feature>
<sequence length="454" mass="52037">MRQCPNCGKHCQTDEERCPHCDYDITRASRVESRKRANIKVRKIVPWGIAFFIIVLLIILFILLRNFNSPEAQSNLLINAMENDDTQKLSTILSTKDNKVDGYQAETYIKYVKNEIGMKRFKEAVNQKIDQLNHDSNGVRDTVKSRNGDNLLQITKNGRRYLFFDNMNFTAPSKEAIVKPKMDATYKFKSNDKQKTVEADKDKATSLGKFIPGNYSIDAKRETNTGQFTGELKFNFKDSNSETVNVNEDFNEAYIEPKIEGAKDLDHNSIRIHINDHTYDYKKGQAYGPYPKTKEVTVSAEGAVKKKTFKSTSTQVKTDNMRDLTNVTLKFDEDDINKYVEKKEKEESSFKDKLTNFFFNYANALNSATLQNDFGLVSNYLKKDTTNYKSTRNEVNRKSYTHSATPQVLDVIKQGKTFYVTTNQYKSDGSYGKVDYELEGNNEGEDLKIVSSSD</sequence>
<evidence type="ECO:0000256" key="6">
    <source>
        <dbReference type="SAM" id="Phobius"/>
    </source>
</evidence>
<name>A0ABT2QMQ1_9STAP</name>
<dbReference type="InterPro" id="IPR054528">
    <property type="entry name" value="TcaA_5th"/>
</dbReference>
<comment type="similarity">
    <text evidence="5">Belongs to the tcaA family.</text>
</comment>
<gene>
    <name evidence="9" type="ORF">N9R04_00765</name>
</gene>
<comment type="subcellular location">
    <subcellularLocation>
        <location evidence="5">Cell membrane</location>
        <topology evidence="5">Single-pass membrane protein</topology>
    </subcellularLocation>
</comment>
<comment type="caution">
    <text evidence="9">The sequence shown here is derived from an EMBL/GenBank/DDBJ whole genome shotgun (WGS) entry which is preliminary data.</text>
</comment>